<dbReference type="AlphaFoldDB" id="A0AAE1ECM5"/>
<sequence length="72" mass="7955">MVHTGREPLDIISQRGFPALGVFSAANHRRSLKQKARLEREMKLEGFFLKSGQVLVSGDAIKTESDLSGDNI</sequence>
<accession>A0AAE1ECM5</accession>
<dbReference type="Proteomes" id="UP001283361">
    <property type="component" value="Unassembled WGS sequence"/>
</dbReference>
<comment type="caution">
    <text evidence="1">The sequence shown here is derived from an EMBL/GenBank/DDBJ whole genome shotgun (WGS) entry which is preliminary data.</text>
</comment>
<evidence type="ECO:0000313" key="1">
    <source>
        <dbReference type="EMBL" id="KAK3802636.1"/>
    </source>
</evidence>
<reference evidence="1" key="1">
    <citation type="journal article" date="2023" name="G3 (Bethesda)">
        <title>A reference genome for the long-term kleptoplast-retaining sea slug Elysia crispata morphotype clarki.</title>
        <authorList>
            <person name="Eastman K.E."/>
            <person name="Pendleton A.L."/>
            <person name="Shaikh M.A."/>
            <person name="Suttiyut T."/>
            <person name="Ogas R."/>
            <person name="Tomko P."/>
            <person name="Gavelis G."/>
            <person name="Widhalm J.R."/>
            <person name="Wisecaver J.H."/>
        </authorList>
    </citation>
    <scope>NUCLEOTIDE SEQUENCE</scope>
    <source>
        <strain evidence="1">ECLA1</strain>
    </source>
</reference>
<organism evidence="1 2">
    <name type="scientific">Elysia crispata</name>
    <name type="common">lettuce slug</name>
    <dbReference type="NCBI Taxonomy" id="231223"/>
    <lineage>
        <taxon>Eukaryota</taxon>
        <taxon>Metazoa</taxon>
        <taxon>Spiralia</taxon>
        <taxon>Lophotrochozoa</taxon>
        <taxon>Mollusca</taxon>
        <taxon>Gastropoda</taxon>
        <taxon>Heterobranchia</taxon>
        <taxon>Euthyneura</taxon>
        <taxon>Panpulmonata</taxon>
        <taxon>Sacoglossa</taxon>
        <taxon>Placobranchoidea</taxon>
        <taxon>Plakobranchidae</taxon>
        <taxon>Elysia</taxon>
    </lineage>
</organism>
<protein>
    <submittedName>
        <fullName evidence="1">Uncharacterized protein</fullName>
    </submittedName>
</protein>
<proteinExistence type="predicted"/>
<gene>
    <name evidence="1" type="ORF">RRG08_010407</name>
</gene>
<keyword evidence="2" id="KW-1185">Reference proteome</keyword>
<name>A0AAE1ECM5_9GAST</name>
<evidence type="ECO:0000313" key="2">
    <source>
        <dbReference type="Proteomes" id="UP001283361"/>
    </source>
</evidence>
<dbReference type="EMBL" id="JAWDGP010000221">
    <property type="protein sequence ID" value="KAK3802636.1"/>
    <property type="molecule type" value="Genomic_DNA"/>
</dbReference>